<dbReference type="Proteomes" id="UP000887458">
    <property type="component" value="Unassembled WGS sequence"/>
</dbReference>
<accession>A0ABQ8JHR4</accession>
<gene>
    <name evidence="1" type="ORF">DERP_002438</name>
</gene>
<evidence type="ECO:0000313" key="1">
    <source>
        <dbReference type="EMBL" id="KAH9422143.1"/>
    </source>
</evidence>
<name>A0ABQ8JHR4_DERPT</name>
<feature type="non-terminal residue" evidence="1">
    <location>
        <position position="1"/>
    </location>
</feature>
<evidence type="ECO:0000313" key="2">
    <source>
        <dbReference type="Proteomes" id="UP000887458"/>
    </source>
</evidence>
<keyword evidence="2" id="KW-1185">Reference proteome</keyword>
<reference evidence="1 2" key="2">
    <citation type="journal article" date="2022" name="Mol. Biol. Evol.">
        <title>Comparative Genomics Reveals Insights into the Divergent Evolution of Astigmatic Mites and Household Pest Adaptations.</title>
        <authorList>
            <person name="Xiong Q."/>
            <person name="Wan A.T."/>
            <person name="Liu X."/>
            <person name="Fung C.S."/>
            <person name="Xiao X."/>
            <person name="Malainual N."/>
            <person name="Hou J."/>
            <person name="Wang L."/>
            <person name="Wang M."/>
            <person name="Yang K.Y."/>
            <person name="Cui Y."/>
            <person name="Leung E.L."/>
            <person name="Nong W."/>
            <person name="Shin S.K."/>
            <person name="Au S.W."/>
            <person name="Jeong K.Y."/>
            <person name="Chew F.T."/>
            <person name="Hui J.H."/>
            <person name="Leung T.F."/>
            <person name="Tungtrongchitr A."/>
            <person name="Zhong N."/>
            <person name="Liu Z."/>
            <person name="Tsui S.K."/>
        </authorList>
    </citation>
    <scope>NUCLEOTIDE SEQUENCE [LARGE SCALE GENOMIC DNA]</scope>
    <source>
        <strain evidence="1">Derp</strain>
    </source>
</reference>
<organism evidence="1 2">
    <name type="scientific">Dermatophagoides pteronyssinus</name>
    <name type="common">European house dust mite</name>
    <dbReference type="NCBI Taxonomy" id="6956"/>
    <lineage>
        <taxon>Eukaryota</taxon>
        <taxon>Metazoa</taxon>
        <taxon>Ecdysozoa</taxon>
        <taxon>Arthropoda</taxon>
        <taxon>Chelicerata</taxon>
        <taxon>Arachnida</taxon>
        <taxon>Acari</taxon>
        <taxon>Acariformes</taxon>
        <taxon>Sarcoptiformes</taxon>
        <taxon>Astigmata</taxon>
        <taxon>Psoroptidia</taxon>
        <taxon>Analgoidea</taxon>
        <taxon>Pyroglyphidae</taxon>
        <taxon>Dermatophagoidinae</taxon>
        <taxon>Dermatophagoides</taxon>
    </lineage>
</organism>
<proteinExistence type="predicted"/>
<protein>
    <submittedName>
        <fullName evidence="1">Uncharacterized protein</fullName>
    </submittedName>
</protein>
<feature type="non-terminal residue" evidence="1">
    <location>
        <position position="82"/>
    </location>
</feature>
<dbReference type="EMBL" id="NJHN03000037">
    <property type="protein sequence ID" value="KAH9422143.1"/>
    <property type="molecule type" value="Genomic_DNA"/>
</dbReference>
<comment type="caution">
    <text evidence="1">The sequence shown here is derived from an EMBL/GenBank/DDBJ whole genome shotgun (WGS) entry which is preliminary data.</text>
</comment>
<reference evidence="1 2" key="1">
    <citation type="journal article" date="2018" name="J. Allergy Clin. Immunol.">
        <title>High-quality assembly of Dermatophagoides pteronyssinus genome and transcriptome reveals a wide range of novel allergens.</title>
        <authorList>
            <person name="Liu X.Y."/>
            <person name="Yang K.Y."/>
            <person name="Wang M.Q."/>
            <person name="Kwok J.S."/>
            <person name="Zeng X."/>
            <person name="Yang Z."/>
            <person name="Xiao X.J."/>
            <person name="Lau C.P."/>
            <person name="Li Y."/>
            <person name="Huang Z.M."/>
            <person name="Ba J.G."/>
            <person name="Yim A.K."/>
            <person name="Ouyang C.Y."/>
            <person name="Ngai S.M."/>
            <person name="Chan T.F."/>
            <person name="Leung E.L."/>
            <person name="Liu L."/>
            <person name="Liu Z.G."/>
            <person name="Tsui S.K."/>
        </authorList>
    </citation>
    <scope>NUCLEOTIDE SEQUENCE [LARGE SCALE GENOMIC DNA]</scope>
    <source>
        <strain evidence="1">Derp</strain>
    </source>
</reference>
<sequence length="82" mass="9130">KSSCSALKTGFVPGTTLRLKLDIGYSGLIASSVPLTLFLKISIKFVKVSRSLSLRSIVCCELILVQYDILMVLNLHHFRFQT</sequence>